<evidence type="ECO:0000313" key="18">
    <source>
        <dbReference type="WBParaSite" id="sdigi.contig18.g1618.t1"/>
    </source>
</evidence>
<keyword evidence="17" id="KW-1185">Reference proteome</keyword>
<keyword evidence="9 15" id="KW-0328">Glycosyltransferase</keyword>
<dbReference type="GO" id="GO:0005762">
    <property type="term" value="C:mitochondrial large ribosomal subunit"/>
    <property type="evidence" value="ECO:0007669"/>
    <property type="project" value="InterPro"/>
</dbReference>
<dbReference type="InterPro" id="IPR044884">
    <property type="entry name" value="Ribosomal_mL55_sf"/>
</dbReference>
<keyword evidence="10 15" id="KW-0808">Transferase</keyword>
<dbReference type="GO" id="GO:0035269">
    <property type="term" value="P:protein O-linked glycosylation via mannose"/>
    <property type="evidence" value="ECO:0007669"/>
    <property type="project" value="TreeGrafter"/>
</dbReference>
<dbReference type="InterPro" id="IPR029044">
    <property type="entry name" value="Nucleotide-diphossugar_trans"/>
</dbReference>
<evidence type="ECO:0000256" key="3">
    <source>
        <dbReference type="ARBA" id="ARBA00001946"/>
    </source>
</evidence>
<evidence type="ECO:0000256" key="11">
    <source>
        <dbReference type="ARBA" id="ARBA00022723"/>
    </source>
</evidence>
<organism evidence="17 18">
    <name type="scientific">Setaria digitata</name>
    <dbReference type="NCBI Taxonomy" id="48799"/>
    <lineage>
        <taxon>Eukaryota</taxon>
        <taxon>Metazoa</taxon>
        <taxon>Ecdysozoa</taxon>
        <taxon>Nematoda</taxon>
        <taxon>Chromadorea</taxon>
        <taxon>Rhabditida</taxon>
        <taxon>Spirurina</taxon>
        <taxon>Spiruromorpha</taxon>
        <taxon>Filarioidea</taxon>
        <taxon>Setariidae</taxon>
        <taxon>Setaria</taxon>
    </lineage>
</organism>
<evidence type="ECO:0000259" key="16">
    <source>
        <dbReference type="Pfam" id="PF00535"/>
    </source>
</evidence>
<evidence type="ECO:0000256" key="13">
    <source>
        <dbReference type="ARBA" id="ARBA00022842"/>
    </source>
</evidence>
<dbReference type="EC" id="2.4.1.83" evidence="7 15"/>
<dbReference type="GO" id="GO:0003735">
    <property type="term" value="F:structural constituent of ribosome"/>
    <property type="evidence" value="ECO:0007669"/>
    <property type="project" value="InterPro"/>
</dbReference>
<evidence type="ECO:0000256" key="6">
    <source>
        <dbReference type="ARBA" id="ARBA00006739"/>
    </source>
</evidence>
<dbReference type="GO" id="GO:0006506">
    <property type="term" value="P:GPI anchor biosynthetic process"/>
    <property type="evidence" value="ECO:0007669"/>
    <property type="project" value="TreeGrafter"/>
</dbReference>
<evidence type="ECO:0000313" key="17">
    <source>
        <dbReference type="Proteomes" id="UP000887581"/>
    </source>
</evidence>
<dbReference type="Pfam" id="PF00535">
    <property type="entry name" value="Glycos_transf_2"/>
    <property type="match status" value="1"/>
</dbReference>
<comment type="cofactor">
    <cofactor evidence="2">
        <name>Mn(2+)</name>
        <dbReference type="ChEBI" id="CHEBI:29035"/>
    </cofactor>
</comment>
<evidence type="ECO:0000256" key="7">
    <source>
        <dbReference type="ARBA" id="ARBA00012704"/>
    </source>
</evidence>
<dbReference type="InterPro" id="IPR039528">
    <property type="entry name" value="DPM1-like"/>
</dbReference>
<dbReference type="GO" id="GO:0006488">
    <property type="term" value="P:dolichol-linked oligosaccharide biosynthetic process"/>
    <property type="evidence" value="ECO:0007669"/>
    <property type="project" value="TreeGrafter"/>
</dbReference>
<dbReference type="GO" id="GO:0005789">
    <property type="term" value="C:endoplasmic reticulum membrane"/>
    <property type="evidence" value="ECO:0007669"/>
    <property type="project" value="TreeGrafter"/>
</dbReference>
<protein>
    <recommendedName>
        <fullName evidence="8 15">Dolichol-phosphate mannosyltransferase subunit 1</fullName>
        <ecNumber evidence="7 15">2.4.1.83</ecNumber>
    </recommendedName>
</protein>
<dbReference type="GO" id="GO:0046872">
    <property type="term" value="F:metal ion binding"/>
    <property type="evidence" value="ECO:0007669"/>
    <property type="project" value="UniProtKB-KW"/>
</dbReference>
<evidence type="ECO:0000256" key="15">
    <source>
        <dbReference type="RuleBase" id="RU365083"/>
    </source>
</evidence>
<evidence type="ECO:0000256" key="12">
    <source>
        <dbReference type="ARBA" id="ARBA00022824"/>
    </source>
</evidence>
<keyword evidence="13" id="KW-0460">Magnesium</keyword>
<keyword evidence="11" id="KW-0479">Metal-binding</keyword>
<dbReference type="PANTHER" id="PTHR43398">
    <property type="entry name" value="DOLICHOL-PHOSPHATE MANNOSYLTRANSFERASE SUBUNIT 1"/>
    <property type="match status" value="1"/>
</dbReference>
<evidence type="ECO:0000256" key="14">
    <source>
        <dbReference type="ARBA" id="ARBA00023211"/>
    </source>
</evidence>
<dbReference type="Gene3D" id="3.90.550.10">
    <property type="entry name" value="Spore Coat Polysaccharide Biosynthesis Protein SpsA, Chain A"/>
    <property type="match status" value="1"/>
</dbReference>
<comment type="catalytic activity">
    <reaction evidence="15">
        <text>a di-trans,poly-cis-dolichyl phosphate + GDP-alpha-D-mannose = a di-trans,poly-cis-dolichyl beta-D-mannosyl phosphate + GDP</text>
        <dbReference type="Rhea" id="RHEA:21184"/>
        <dbReference type="Rhea" id="RHEA-COMP:19498"/>
        <dbReference type="Rhea" id="RHEA-COMP:19501"/>
        <dbReference type="ChEBI" id="CHEBI:57527"/>
        <dbReference type="ChEBI" id="CHEBI:57683"/>
        <dbReference type="ChEBI" id="CHEBI:58189"/>
        <dbReference type="ChEBI" id="CHEBI:58211"/>
    </reaction>
</comment>
<comment type="cofactor">
    <cofactor evidence="1">
        <name>Ca(2+)</name>
        <dbReference type="ChEBI" id="CHEBI:29108"/>
    </cofactor>
</comment>
<reference evidence="18" key="1">
    <citation type="submission" date="2022-11" db="UniProtKB">
        <authorList>
            <consortium name="WormBaseParasite"/>
        </authorList>
    </citation>
    <scope>IDENTIFICATION</scope>
</reference>
<comment type="pathway">
    <text evidence="5 15">Protein modification; protein glycosylation.</text>
</comment>
<dbReference type="PANTHER" id="PTHR43398:SF1">
    <property type="entry name" value="DOLICHOL-PHOSPHATE MANNOSYLTRANSFERASE SUBUNIT 1"/>
    <property type="match status" value="1"/>
</dbReference>
<dbReference type="AlphaFoldDB" id="A0A915PM89"/>
<evidence type="ECO:0000256" key="10">
    <source>
        <dbReference type="ARBA" id="ARBA00022679"/>
    </source>
</evidence>
<dbReference type="Proteomes" id="UP000887581">
    <property type="component" value="Unplaced"/>
</dbReference>
<name>A0A915PM89_9BILA</name>
<comment type="subcellular location">
    <subcellularLocation>
        <location evidence="4 15">Endoplasmic reticulum</location>
    </subcellularLocation>
</comment>
<comment type="function">
    <text evidence="15">Transfers mannose from GDP-mannose to dolichol monophosphate to form dolichol phosphate mannose (Dol-P-Man) which is the mannosyl donor in pathways leading to N-glycosylation, glycosyl phosphatidylinositol membrane anchoring, and O-mannosylation of proteins.</text>
</comment>
<dbReference type="InterPro" id="IPR001173">
    <property type="entry name" value="Glyco_trans_2-like"/>
</dbReference>
<evidence type="ECO:0000256" key="8">
    <source>
        <dbReference type="ARBA" id="ARBA00014858"/>
    </source>
</evidence>
<dbReference type="FunFam" id="3.90.550.10:FF:000036">
    <property type="entry name" value="Dolichol-phosphate mannosyltransferase subunit 1"/>
    <property type="match status" value="1"/>
</dbReference>
<keyword evidence="14" id="KW-0464">Manganese</keyword>
<comment type="cofactor">
    <cofactor evidence="3">
        <name>Mg(2+)</name>
        <dbReference type="ChEBI" id="CHEBI:18420"/>
    </cofactor>
</comment>
<dbReference type="SUPFAM" id="SSF53448">
    <property type="entry name" value="Nucleotide-diphospho-sugar transferases"/>
    <property type="match status" value="1"/>
</dbReference>
<feature type="domain" description="Glycosyltransferase 2-like" evidence="16">
    <location>
        <begin position="247"/>
        <end position="345"/>
    </location>
</feature>
<dbReference type="InterPro" id="IPR018615">
    <property type="entry name" value="Ribosomal_mL55"/>
</dbReference>
<dbReference type="CDD" id="cd06442">
    <property type="entry name" value="DPM1_like"/>
    <property type="match status" value="1"/>
</dbReference>
<evidence type="ECO:0000256" key="9">
    <source>
        <dbReference type="ARBA" id="ARBA00022676"/>
    </source>
</evidence>
<sequence>MRLMFTAARQSSYPFPPARIRRKELAMFDLWRHIVQLILNHTTNKQITHTLLVTHFNNKRNASVGKGFPAPQENADPGRMLKLLRIPETPLLSAVSTFCPSGDLVSSLDIISWCKYWNAETVTLCMPKFVGRHNAHHAGQILFCIQLLQPDGSTVLIRANEPKDLIQMPFNIDALTDEERHQFEMKRHKTKKPTKNLEVVKFNADEYVDLWRKNSKSPATGSDFCTFIVELKQRSRMSEDGNHPKYTVLLPTYNEKENLPICVWLIEKYMKKAELTYEVIIIDDNSPDGTLDVAKRLEEEFGCEKIILRPRAGKLGLGTAYTYGLQSARGDYVILMDADLSHHPNQEVVAVELEKRLIMIPFPSNPPDDETYDIVTGTRYAYGGGVSGWDLRRKLVSRGANFLAQFLLRPGVSDLTGSFRLYRKDVLARLIADSVSKGYVFQMEMMFRASKLNYRIGEVPISFVDRFYGESKLASWEIVDYIKGLLYLFIFV</sequence>
<dbReference type="Gene3D" id="6.20.130.20">
    <property type="entry name" value="Mitochondrial ribosomal protein L55"/>
    <property type="match status" value="1"/>
</dbReference>
<keyword evidence="12 15" id="KW-0256">Endoplasmic reticulum</keyword>
<dbReference type="GO" id="GO:0004582">
    <property type="term" value="F:dolichyl-phosphate beta-D-mannosyltransferase activity"/>
    <property type="evidence" value="ECO:0007669"/>
    <property type="project" value="UniProtKB-UniRule"/>
</dbReference>
<dbReference type="Pfam" id="PF09776">
    <property type="entry name" value="Mitoc_L55"/>
    <property type="match status" value="1"/>
</dbReference>
<evidence type="ECO:0000256" key="4">
    <source>
        <dbReference type="ARBA" id="ARBA00004240"/>
    </source>
</evidence>
<dbReference type="WBParaSite" id="sdigi.contig18.g1618.t1">
    <property type="protein sequence ID" value="sdigi.contig18.g1618.t1"/>
    <property type="gene ID" value="sdigi.contig18.g1618"/>
</dbReference>
<comment type="subunit">
    <text evidence="15">Component of the dolichol-phosphate mannose (DPM) synthase complex.</text>
</comment>
<evidence type="ECO:0000256" key="2">
    <source>
        <dbReference type="ARBA" id="ARBA00001936"/>
    </source>
</evidence>
<accession>A0A915PM89</accession>
<proteinExistence type="inferred from homology"/>
<evidence type="ECO:0000256" key="5">
    <source>
        <dbReference type="ARBA" id="ARBA00004922"/>
    </source>
</evidence>
<comment type="similarity">
    <text evidence="6 15">Belongs to the glycosyltransferase 2 family.</text>
</comment>
<evidence type="ECO:0000256" key="1">
    <source>
        <dbReference type="ARBA" id="ARBA00001913"/>
    </source>
</evidence>